<gene>
    <name evidence="2" type="ORF">FQN60_013575</name>
</gene>
<dbReference type="InterPro" id="IPR036426">
    <property type="entry name" value="Bulb-type_lectin_dom_sf"/>
</dbReference>
<feature type="domain" description="Bulb-type lectin" evidence="1">
    <location>
        <begin position="3"/>
        <end position="113"/>
    </location>
</feature>
<reference evidence="2 3" key="1">
    <citation type="submission" date="2019-08" db="EMBL/GenBank/DDBJ databases">
        <title>A chromosome-level genome assembly, high-density linkage maps, and genome scans reveal the genomic architecture of hybrid incompatibilities underlying speciation via character displacement in darters (Percidae: Etheostominae).</title>
        <authorList>
            <person name="Moran R.L."/>
            <person name="Catchen J.M."/>
            <person name="Fuller R.C."/>
        </authorList>
    </citation>
    <scope>NUCLEOTIDE SEQUENCE [LARGE SCALE GENOMIC DNA]</scope>
    <source>
        <strain evidence="2">EspeVRDwgs_2016</strain>
        <tissue evidence="2">Muscle</tissue>
    </source>
</reference>
<evidence type="ECO:0000313" key="3">
    <source>
        <dbReference type="Proteomes" id="UP000327493"/>
    </source>
</evidence>
<keyword evidence="3" id="KW-1185">Reference proteome</keyword>
<evidence type="ECO:0000313" key="2">
    <source>
        <dbReference type="EMBL" id="KAA8580617.1"/>
    </source>
</evidence>
<proteinExistence type="predicted"/>
<evidence type="ECO:0000259" key="1">
    <source>
        <dbReference type="PROSITE" id="PS50927"/>
    </source>
</evidence>
<dbReference type="Proteomes" id="UP000327493">
    <property type="component" value="Chromosome 22"/>
</dbReference>
<protein>
    <recommendedName>
        <fullName evidence="1">Bulb-type lectin domain-containing protein</fullName>
    </recommendedName>
</protein>
<dbReference type="SMART" id="SM00108">
    <property type="entry name" value="B_lectin"/>
    <property type="match status" value="1"/>
</dbReference>
<dbReference type="Gene3D" id="2.90.10.10">
    <property type="entry name" value="Bulb-type lectin domain"/>
    <property type="match status" value="2"/>
</dbReference>
<dbReference type="AlphaFoldDB" id="A0A5J5CFS9"/>
<comment type="caution">
    <text evidence="2">The sequence shown here is derived from an EMBL/GenBank/DDBJ whole genome shotgun (WGS) entry which is preliminary data.</text>
</comment>
<dbReference type="PROSITE" id="PS50927">
    <property type="entry name" value="BULB_LECTIN"/>
    <property type="match status" value="1"/>
</dbReference>
<dbReference type="EMBL" id="VOFY01000022">
    <property type="protein sequence ID" value="KAA8580617.1"/>
    <property type="molecule type" value="Genomic_DNA"/>
</dbReference>
<organism evidence="2 3">
    <name type="scientific">Etheostoma spectabile</name>
    <name type="common">orangethroat darter</name>
    <dbReference type="NCBI Taxonomy" id="54343"/>
    <lineage>
        <taxon>Eukaryota</taxon>
        <taxon>Metazoa</taxon>
        <taxon>Chordata</taxon>
        <taxon>Craniata</taxon>
        <taxon>Vertebrata</taxon>
        <taxon>Euteleostomi</taxon>
        <taxon>Actinopterygii</taxon>
        <taxon>Neopterygii</taxon>
        <taxon>Teleostei</taxon>
        <taxon>Neoteleostei</taxon>
        <taxon>Acanthomorphata</taxon>
        <taxon>Eupercaria</taxon>
        <taxon>Perciformes</taxon>
        <taxon>Percoidei</taxon>
        <taxon>Percidae</taxon>
        <taxon>Etheostomatinae</taxon>
        <taxon>Etheostoma</taxon>
    </lineage>
</organism>
<accession>A0A5J5CFS9</accession>
<dbReference type="OrthoDB" id="1884773at2759"/>
<sequence>MKKNFLSKNEQLFKDELLVSNNGKWQAVFQGDGNFVVYGNGSKPVWASSTNGLDRYRVIMQADGNLVMYNTNNQAVWSTETGIKEECETCRLVLTDDGKLELIQTVTKQVWSS</sequence>
<dbReference type="InterPro" id="IPR001480">
    <property type="entry name" value="Bulb-type_lectin_dom"/>
</dbReference>
<dbReference type="SUPFAM" id="SSF51110">
    <property type="entry name" value="alpha-D-mannose-specific plant lectins"/>
    <property type="match status" value="1"/>
</dbReference>
<name>A0A5J5CFS9_9PERO</name>